<dbReference type="PROSITE" id="PS51725">
    <property type="entry name" value="ABM"/>
    <property type="match status" value="1"/>
</dbReference>
<keyword evidence="2" id="KW-0560">Oxidoreductase</keyword>
<comment type="caution">
    <text evidence="2">The sequence shown here is derived from an EMBL/GenBank/DDBJ whole genome shotgun (WGS) entry which is preliminary data.</text>
</comment>
<dbReference type="RefSeq" id="WP_221873353.1">
    <property type="nucleotide sequence ID" value="NZ_JACWFH010000009.1"/>
</dbReference>
<evidence type="ECO:0000259" key="1">
    <source>
        <dbReference type="PROSITE" id="PS51725"/>
    </source>
</evidence>
<evidence type="ECO:0000313" key="3">
    <source>
        <dbReference type="Proteomes" id="UP000769780"/>
    </source>
</evidence>
<dbReference type="InterPro" id="IPR050404">
    <property type="entry name" value="Heme-degrading_MO"/>
</dbReference>
<gene>
    <name evidence="2" type="ORF">H0185_10000</name>
</gene>
<reference evidence="2 3" key="1">
    <citation type="submission" date="2020-07" db="EMBL/GenBank/DDBJ databases">
        <title>Fungal Genomes of the International Space Station.</title>
        <authorList>
            <person name="Seuylemezian A."/>
            <person name="Singh N.K."/>
            <person name="Wood J."/>
            <person name="Venkateswaran K."/>
        </authorList>
    </citation>
    <scope>NUCLEOTIDE SEQUENCE [LARGE SCALE GENOMIC DNA]</scope>
    <source>
        <strain evidence="2 3">PL-B2</strain>
    </source>
</reference>
<dbReference type="PANTHER" id="PTHR34474">
    <property type="entry name" value="SIGNAL TRANSDUCTION PROTEIN TRAP"/>
    <property type="match status" value="1"/>
</dbReference>
<dbReference type="Gene3D" id="3.30.70.100">
    <property type="match status" value="1"/>
</dbReference>
<dbReference type="SUPFAM" id="SSF54909">
    <property type="entry name" value="Dimeric alpha+beta barrel"/>
    <property type="match status" value="1"/>
</dbReference>
<keyword evidence="3" id="KW-1185">Reference proteome</keyword>
<dbReference type="InterPro" id="IPR007138">
    <property type="entry name" value="ABM_dom"/>
</dbReference>
<accession>A0ABS7K4F7</accession>
<dbReference type="Pfam" id="PF03992">
    <property type="entry name" value="ABM"/>
    <property type="match status" value="1"/>
</dbReference>
<protein>
    <submittedName>
        <fullName evidence="2">Antibiotic biosynthesis monooxygenase</fullName>
    </submittedName>
</protein>
<organism evidence="2 3">
    <name type="scientific">Mesobacillus maritimus</name>
    <dbReference type="NCBI Taxonomy" id="1643336"/>
    <lineage>
        <taxon>Bacteria</taxon>
        <taxon>Bacillati</taxon>
        <taxon>Bacillota</taxon>
        <taxon>Bacilli</taxon>
        <taxon>Bacillales</taxon>
        <taxon>Bacillaceae</taxon>
        <taxon>Mesobacillus</taxon>
    </lineage>
</organism>
<name>A0ABS7K4F7_9BACI</name>
<dbReference type="EMBL" id="JACWFH010000009">
    <property type="protein sequence ID" value="MBY0097143.1"/>
    <property type="molecule type" value="Genomic_DNA"/>
</dbReference>
<feature type="domain" description="ABM" evidence="1">
    <location>
        <begin position="2"/>
        <end position="95"/>
    </location>
</feature>
<sequence>MFVQMRKMIVTEGNSDKVVQRFGGEGLVEKQEGFIDTTVMVKKVRRGDEEVVIQTRWESEEHWKQWEKSDAHIAGHKAKLGKPKPEYIISSEGGLYEVKAVKGPKTSNATV</sequence>
<dbReference type="PANTHER" id="PTHR34474:SF1">
    <property type="entry name" value="HEME-DEGRADING MONOOXYGENASE HMOA"/>
    <property type="match status" value="1"/>
</dbReference>
<proteinExistence type="predicted"/>
<evidence type="ECO:0000313" key="2">
    <source>
        <dbReference type="EMBL" id="MBY0097143.1"/>
    </source>
</evidence>
<dbReference type="GO" id="GO:0004497">
    <property type="term" value="F:monooxygenase activity"/>
    <property type="evidence" value="ECO:0007669"/>
    <property type="project" value="UniProtKB-KW"/>
</dbReference>
<keyword evidence="2" id="KW-0503">Monooxygenase</keyword>
<dbReference type="InterPro" id="IPR011008">
    <property type="entry name" value="Dimeric_a/b-barrel"/>
</dbReference>
<dbReference type="Proteomes" id="UP000769780">
    <property type="component" value="Unassembled WGS sequence"/>
</dbReference>